<dbReference type="OrthoDB" id="1302282at2759"/>
<accession>A0A9J5VYW0</accession>
<comment type="caution">
    <text evidence="2">The sequence shown here is derived from an EMBL/GenBank/DDBJ whole genome shotgun (WGS) entry which is preliminary data.</text>
</comment>
<name>A0A9J5VYW0_SOLCO</name>
<evidence type="ECO:0000313" key="2">
    <source>
        <dbReference type="EMBL" id="KAG5568369.1"/>
    </source>
</evidence>
<reference evidence="2" key="1">
    <citation type="submission" date="2020-09" db="EMBL/GenBank/DDBJ databases">
        <title>De no assembly of potato wild relative species, Solanum commersonii.</title>
        <authorList>
            <person name="Cho K."/>
        </authorList>
    </citation>
    <scope>NUCLEOTIDE SEQUENCE</scope>
    <source>
        <strain evidence="2">LZ3.2</strain>
        <tissue evidence="2">Leaf</tissue>
    </source>
</reference>
<dbReference type="InterPro" id="IPR007527">
    <property type="entry name" value="Znf_SWIM"/>
</dbReference>
<dbReference type="PANTHER" id="PTHR31973">
    <property type="entry name" value="POLYPROTEIN, PUTATIVE-RELATED"/>
    <property type="match status" value="1"/>
</dbReference>
<protein>
    <recommendedName>
        <fullName evidence="1">SWIM-type domain-containing protein</fullName>
    </recommendedName>
</protein>
<organism evidence="2 3">
    <name type="scientific">Solanum commersonii</name>
    <name type="common">Commerson's wild potato</name>
    <name type="synonym">Commerson's nightshade</name>
    <dbReference type="NCBI Taxonomy" id="4109"/>
    <lineage>
        <taxon>Eukaryota</taxon>
        <taxon>Viridiplantae</taxon>
        <taxon>Streptophyta</taxon>
        <taxon>Embryophyta</taxon>
        <taxon>Tracheophyta</taxon>
        <taxon>Spermatophyta</taxon>
        <taxon>Magnoliopsida</taxon>
        <taxon>eudicotyledons</taxon>
        <taxon>Gunneridae</taxon>
        <taxon>Pentapetalae</taxon>
        <taxon>asterids</taxon>
        <taxon>lamiids</taxon>
        <taxon>Solanales</taxon>
        <taxon>Solanaceae</taxon>
        <taxon>Solanoideae</taxon>
        <taxon>Solaneae</taxon>
        <taxon>Solanum</taxon>
    </lineage>
</organism>
<dbReference type="PANTHER" id="PTHR31973:SF189">
    <property type="entry name" value="TRANSPOSASE, MUDR, PLANT, MULE TRANSPOSASE DOMAIN PROTEIN-RELATED"/>
    <property type="match status" value="1"/>
</dbReference>
<keyword evidence="3" id="KW-1185">Reference proteome</keyword>
<feature type="domain" description="SWIM-type" evidence="1">
    <location>
        <begin position="52"/>
        <end position="81"/>
    </location>
</feature>
<dbReference type="AlphaFoldDB" id="A0A9J5VYW0"/>
<proteinExistence type="predicted"/>
<dbReference type="Pfam" id="PF04434">
    <property type="entry name" value="SWIM"/>
    <property type="match status" value="1"/>
</dbReference>
<evidence type="ECO:0000259" key="1">
    <source>
        <dbReference type="Pfam" id="PF04434"/>
    </source>
</evidence>
<gene>
    <name evidence="2" type="ORF">H5410_064612</name>
</gene>
<dbReference type="GO" id="GO:0008270">
    <property type="term" value="F:zinc ion binding"/>
    <property type="evidence" value="ECO:0007669"/>
    <property type="project" value="InterPro"/>
</dbReference>
<sequence length="123" mass="14708">MVDNNFIESFNAWILEARHMPIIKMLEEIRVKVMRRLVSNEAKVEFNGDFGYEVTKGDNRHTINLKDKRCTCRSWDLSGIPMLSRPCCMIRVEPGTQIHWYYCKEAYLLTYKNKIQPIRKFKF</sequence>
<dbReference type="Proteomes" id="UP000824120">
    <property type="component" value="Unassembled WGS sequence"/>
</dbReference>
<evidence type="ECO:0000313" key="3">
    <source>
        <dbReference type="Proteomes" id="UP000824120"/>
    </source>
</evidence>
<dbReference type="EMBL" id="JACXVP010000147">
    <property type="protein sequence ID" value="KAG5568369.1"/>
    <property type="molecule type" value="Genomic_DNA"/>
</dbReference>